<dbReference type="Gene3D" id="3.20.20.70">
    <property type="entry name" value="Aldolase class I"/>
    <property type="match status" value="1"/>
</dbReference>
<dbReference type="HAMAP" id="MF_00147_B">
    <property type="entry name" value="TIM_B"/>
    <property type="match status" value="1"/>
</dbReference>
<dbReference type="InterPro" id="IPR013785">
    <property type="entry name" value="Aldolase_TIM"/>
</dbReference>
<evidence type="ECO:0000256" key="9">
    <source>
        <dbReference type="RuleBase" id="RU363013"/>
    </source>
</evidence>
<evidence type="ECO:0000256" key="4">
    <source>
        <dbReference type="ARBA" id="ARBA00022432"/>
    </source>
</evidence>
<dbReference type="InterPro" id="IPR000652">
    <property type="entry name" value="Triosephosphate_isomerase"/>
</dbReference>
<keyword evidence="11" id="KW-1185">Reference proteome</keyword>
<evidence type="ECO:0000256" key="8">
    <source>
        <dbReference type="HAMAP-Rule" id="MF_00147"/>
    </source>
</evidence>
<comment type="subunit">
    <text evidence="8 9">Homodimer.</text>
</comment>
<comment type="caution">
    <text evidence="10">The sequence shown here is derived from an EMBL/GenBank/DDBJ whole genome shotgun (WGS) entry which is preliminary data.</text>
</comment>
<dbReference type="UniPathway" id="UPA00138"/>
<dbReference type="GO" id="GO:0004807">
    <property type="term" value="F:triose-phosphate isomerase activity"/>
    <property type="evidence" value="ECO:0007669"/>
    <property type="project" value="UniProtKB-UniRule"/>
</dbReference>
<dbReference type="AlphaFoldDB" id="A0A158CCA9"/>
<comment type="function">
    <text evidence="8">Involved in the gluconeogenesis. Catalyzes stereospecifically the conversion of dihydroxyacetone phosphate (DHAP) to D-glyceraldehyde-3-phosphate (G3P).</text>
</comment>
<comment type="pathway">
    <text evidence="1 8 9">Carbohydrate degradation; glycolysis; D-glyceraldehyde 3-phosphate from glycerone phosphate: step 1/1.</text>
</comment>
<accession>A0A158CCA9</accession>
<feature type="binding site" evidence="8">
    <location>
        <position position="172"/>
    </location>
    <ligand>
        <name>substrate</name>
    </ligand>
</feature>
<evidence type="ECO:0000256" key="1">
    <source>
        <dbReference type="ARBA" id="ARBA00004680"/>
    </source>
</evidence>
<dbReference type="STRING" id="1777140.AWB79_05122"/>
<feature type="binding site" evidence="8">
    <location>
        <position position="210"/>
    </location>
    <ligand>
        <name>substrate</name>
    </ligand>
</feature>
<evidence type="ECO:0000256" key="7">
    <source>
        <dbReference type="ARBA" id="ARBA00023235"/>
    </source>
</evidence>
<dbReference type="InterPro" id="IPR035990">
    <property type="entry name" value="TIM_sf"/>
</dbReference>
<feature type="active site" description="Electrophile" evidence="8">
    <location>
        <position position="94"/>
    </location>
</feature>
<dbReference type="NCBIfam" id="TIGR00419">
    <property type="entry name" value="tim"/>
    <property type="match status" value="1"/>
</dbReference>
<dbReference type="SUPFAM" id="SSF51351">
    <property type="entry name" value="Triosephosphate isomerase (TIM)"/>
    <property type="match status" value="1"/>
</dbReference>
<dbReference type="Proteomes" id="UP000054851">
    <property type="component" value="Unassembled WGS sequence"/>
</dbReference>
<dbReference type="InterPro" id="IPR022896">
    <property type="entry name" value="TrioseP_Isoase_bac/euk"/>
</dbReference>
<dbReference type="FunFam" id="3.20.20.70:FF:000016">
    <property type="entry name" value="Triosephosphate isomerase"/>
    <property type="match status" value="1"/>
</dbReference>
<evidence type="ECO:0000256" key="2">
    <source>
        <dbReference type="ARBA" id="ARBA00004939"/>
    </source>
</evidence>
<dbReference type="CDD" id="cd00311">
    <property type="entry name" value="TIM"/>
    <property type="match status" value="1"/>
</dbReference>
<sequence>MGKQFVLGNWKMNGSSVANAELLKGVLTQEADPRISVGVCVPSIYISQAQSLLANTGIALGVQDVSAHTSGAYTGEISADMVAEFGVSYALVGHSERRFHHRESSDVVGRKAARCISSGITPVVCVGETFEERQAGETNHIIERQLTAVLESVGSEGIEKIIVAYEPVWAIGTGLSASASQAQEAHAFLRSILQEHAPNVARTPILYGGSVKSSSASNIFAQPDVDGGLVGGAALDAAEFLAIINSFPAAVSSHNA</sequence>
<keyword evidence="7 8" id="KW-0413">Isomerase</keyword>
<comment type="pathway">
    <text evidence="8 9">Carbohydrate biosynthesis; gluconeogenesis.</text>
</comment>
<dbReference type="OrthoDB" id="9809429at2"/>
<feature type="binding site" evidence="8">
    <location>
        <begin position="231"/>
        <end position="232"/>
    </location>
    <ligand>
        <name>substrate</name>
    </ligand>
</feature>
<dbReference type="GO" id="GO:0006096">
    <property type="term" value="P:glycolytic process"/>
    <property type="evidence" value="ECO:0007669"/>
    <property type="project" value="UniProtKB-UniRule"/>
</dbReference>
<feature type="binding site" evidence="8">
    <location>
        <begin position="9"/>
        <end position="11"/>
    </location>
    <ligand>
        <name>substrate</name>
    </ligand>
</feature>
<dbReference type="GO" id="GO:0046166">
    <property type="term" value="P:glyceraldehyde-3-phosphate biosynthetic process"/>
    <property type="evidence" value="ECO:0007669"/>
    <property type="project" value="TreeGrafter"/>
</dbReference>
<organism evidence="10 11">
    <name type="scientific">Caballeronia hypogeia</name>
    <dbReference type="NCBI Taxonomy" id="1777140"/>
    <lineage>
        <taxon>Bacteria</taxon>
        <taxon>Pseudomonadati</taxon>
        <taxon>Pseudomonadota</taxon>
        <taxon>Betaproteobacteria</taxon>
        <taxon>Burkholderiales</taxon>
        <taxon>Burkholderiaceae</taxon>
        <taxon>Caballeronia</taxon>
    </lineage>
</organism>
<proteinExistence type="inferred from homology"/>
<dbReference type="Pfam" id="PF00121">
    <property type="entry name" value="TIM"/>
    <property type="match status" value="1"/>
</dbReference>
<name>A0A158CCA9_9BURK</name>
<evidence type="ECO:0000256" key="6">
    <source>
        <dbReference type="ARBA" id="ARBA00023152"/>
    </source>
</evidence>
<evidence type="ECO:0000256" key="5">
    <source>
        <dbReference type="ARBA" id="ARBA00022490"/>
    </source>
</evidence>
<protein>
    <recommendedName>
        <fullName evidence="8 9">Triosephosphate isomerase</fullName>
        <shortName evidence="8">TIM</shortName>
        <shortName evidence="8">TPI</shortName>
        <ecNumber evidence="8 9">5.3.1.1</ecNumber>
    </recommendedName>
    <alternativeName>
        <fullName evidence="8">Triose-phosphate isomerase</fullName>
    </alternativeName>
</protein>
<feature type="active site" description="Proton acceptor" evidence="8">
    <location>
        <position position="166"/>
    </location>
</feature>
<dbReference type="PANTHER" id="PTHR21139">
    <property type="entry name" value="TRIOSEPHOSPHATE ISOMERASE"/>
    <property type="match status" value="1"/>
</dbReference>
<keyword evidence="4 8" id="KW-0312">Gluconeogenesis</keyword>
<comment type="catalytic activity">
    <reaction evidence="8 9">
        <text>D-glyceraldehyde 3-phosphate = dihydroxyacetone phosphate</text>
        <dbReference type="Rhea" id="RHEA:18585"/>
        <dbReference type="ChEBI" id="CHEBI:57642"/>
        <dbReference type="ChEBI" id="CHEBI:59776"/>
        <dbReference type="EC" id="5.3.1.1"/>
    </reaction>
</comment>
<comment type="similarity">
    <text evidence="3 8 9">Belongs to the triosephosphate isomerase family.</text>
</comment>
<reference evidence="10" key="1">
    <citation type="submission" date="2016-01" db="EMBL/GenBank/DDBJ databases">
        <authorList>
            <person name="Peeters C."/>
        </authorList>
    </citation>
    <scope>NUCLEOTIDE SEQUENCE</scope>
    <source>
        <strain evidence="10">LMG 29322</strain>
    </source>
</reference>
<dbReference type="EMBL" id="FCOA02000020">
    <property type="protein sequence ID" value="SAK79934.1"/>
    <property type="molecule type" value="Genomic_DNA"/>
</dbReference>
<dbReference type="PROSITE" id="PS51440">
    <property type="entry name" value="TIM_2"/>
    <property type="match status" value="1"/>
</dbReference>
<evidence type="ECO:0000256" key="3">
    <source>
        <dbReference type="ARBA" id="ARBA00007422"/>
    </source>
</evidence>
<keyword evidence="6 8" id="KW-0324">Glycolysis</keyword>
<evidence type="ECO:0000313" key="10">
    <source>
        <dbReference type="EMBL" id="SAK79934.1"/>
    </source>
</evidence>
<comment type="subcellular location">
    <subcellularLocation>
        <location evidence="8 9">Cytoplasm</location>
    </subcellularLocation>
</comment>
<dbReference type="RefSeq" id="WP_061170199.1">
    <property type="nucleotide sequence ID" value="NZ_FCOA02000020.1"/>
</dbReference>
<evidence type="ECO:0000313" key="11">
    <source>
        <dbReference type="Proteomes" id="UP000054851"/>
    </source>
</evidence>
<dbReference type="GO" id="GO:0019563">
    <property type="term" value="P:glycerol catabolic process"/>
    <property type="evidence" value="ECO:0007669"/>
    <property type="project" value="TreeGrafter"/>
</dbReference>
<comment type="pathway">
    <text evidence="2">Carbohydrate metabolism; erythritol degradation.</text>
</comment>
<dbReference type="PROSITE" id="PS00171">
    <property type="entry name" value="TIM_1"/>
    <property type="match status" value="1"/>
</dbReference>
<gene>
    <name evidence="8" type="primary">tpiA</name>
    <name evidence="10" type="ORF">AWB79_05122</name>
</gene>
<dbReference type="InterPro" id="IPR020861">
    <property type="entry name" value="Triosephosphate_isomerase_AS"/>
</dbReference>
<dbReference type="UniPathway" id="UPA00109">
    <property type="reaction ID" value="UER00189"/>
</dbReference>
<keyword evidence="5 8" id="KW-0963">Cytoplasm</keyword>
<dbReference type="GO" id="GO:0006094">
    <property type="term" value="P:gluconeogenesis"/>
    <property type="evidence" value="ECO:0007669"/>
    <property type="project" value="UniProtKB-UniRule"/>
</dbReference>
<dbReference type="GO" id="GO:0005829">
    <property type="term" value="C:cytosol"/>
    <property type="evidence" value="ECO:0007669"/>
    <property type="project" value="TreeGrafter"/>
</dbReference>
<dbReference type="EC" id="5.3.1.1" evidence="8 9"/>
<dbReference type="PANTHER" id="PTHR21139:SF42">
    <property type="entry name" value="TRIOSEPHOSPHATE ISOMERASE"/>
    <property type="match status" value="1"/>
</dbReference>